<sequence length="339" mass="37301">MNSIDIVVPCYRYGRYLRDCVHSVQTQGACDWRVLILDDASPDETPEVGEALAREDARITYRRHAVNRGHIATYNEGIDWIRAEHMLLLSADDHLLPGALDRALALMQAHPDVGLCFGEAIELHDDGSTRSIRVDVDTAGEPSIVISGEDFVRLCIEAGANNVVPTPTAIVRTRLLKQLGGYRADLPHSGDLELWLRLAAHAPVGFVKADLAVYRRHCANMSLGYAQDEGLADLQQRRLAVDAFVQTCRPVLASADRLHQALLQQLAHQAVQAASSAFNDNRMALSQRLCDLAVSAWPGVQHGAPWRALACKRRIGLRLSGALLPAVSRIRAVTAWIRH</sequence>
<dbReference type="InterPro" id="IPR050834">
    <property type="entry name" value="Glycosyltransf_2"/>
</dbReference>
<accession>B1Y724</accession>
<protein>
    <submittedName>
        <fullName evidence="2">Glycosyl transferase family 2</fullName>
    </submittedName>
</protein>
<dbReference type="RefSeq" id="WP_012346413.1">
    <property type="nucleotide sequence ID" value="NC_010524.1"/>
</dbReference>
<dbReference type="CAZy" id="GT2">
    <property type="family name" value="Glycosyltransferase Family 2"/>
</dbReference>
<name>B1Y724_LEPCP</name>
<keyword evidence="2" id="KW-0808">Transferase</keyword>
<dbReference type="Gene3D" id="3.90.550.10">
    <property type="entry name" value="Spore Coat Polysaccharide Biosynthesis Protein SpsA, Chain A"/>
    <property type="match status" value="1"/>
</dbReference>
<evidence type="ECO:0000313" key="3">
    <source>
        <dbReference type="Proteomes" id="UP000001693"/>
    </source>
</evidence>
<dbReference type="Pfam" id="PF00535">
    <property type="entry name" value="Glycos_transf_2"/>
    <property type="match status" value="1"/>
</dbReference>
<evidence type="ECO:0000313" key="2">
    <source>
        <dbReference type="EMBL" id="ACB33651.1"/>
    </source>
</evidence>
<dbReference type="PANTHER" id="PTHR43685">
    <property type="entry name" value="GLYCOSYLTRANSFERASE"/>
    <property type="match status" value="1"/>
</dbReference>
<dbReference type="AlphaFoldDB" id="B1Y724"/>
<dbReference type="Proteomes" id="UP000001693">
    <property type="component" value="Chromosome"/>
</dbReference>
<keyword evidence="3" id="KW-1185">Reference proteome</keyword>
<dbReference type="EMBL" id="CP001013">
    <property type="protein sequence ID" value="ACB33651.1"/>
    <property type="molecule type" value="Genomic_DNA"/>
</dbReference>
<dbReference type="eggNOG" id="COG1215">
    <property type="taxonomic scope" value="Bacteria"/>
</dbReference>
<dbReference type="STRING" id="395495.Lcho_1383"/>
<dbReference type="PANTHER" id="PTHR43685:SF11">
    <property type="entry name" value="GLYCOSYLTRANSFERASE TAGX-RELATED"/>
    <property type="match status" value="1"/>
</dbReference>
<dbReference type="GO" id="GO:0016740">
    <property type="term" value="F:transferase activity"/>
    <property type="evidence" value="ECO:0007669"/>
    <property type="project" value="UniProtKB-KW"/>
</dbReference>
<dbReference type="KEGG" id="lch:Lcho_1383"/>
<dbReference type="SUPFAM" id="SSF53448">
    <property type="entry name" value="Nucleotide-diphospho-sugar transferases"/>
    <property type="match status" value="1"/>
</dbReference>
<dbReference type="HOGENOM" id="CLU_025996_0_2_4"/>
<feature type="domain" description="Glycosyltransferase 2-like" evidence="1">
    <location>
        <begin position="6"/>
        <end position="116"/>
    </location>
</feature>
<dbReference type="InterPro" id="IPR001173">
    <property type="entry name" value="Glyco_trans_2-like"/>
</dbReference>
<gene>
    <name evidence="2" type="ordered locus">Lcho_1383</name>
</gene>
<dbReference type="InterPro" id="IPR029044">
    <property type="entry name" value="Nucleotide-diphossugar_trans"/>
</dbReference>
<reference evidence="2 3" key="1">
    <citation type="submission" date="2008-03" db="EMBL/GenBank/DDBJ databases">
        <title>Complete sequence of Leptothrix cholodnii SP-6.</title>
        <authorList>
            <consortium name="US DOE Joint Genome Institute"/>
            <person name="Copeland A."/>
            <person name="Lucas S."/>
            <person name="Lapidus A."/>
            <person name="Glavina del Rio T."/>
            <person name="Dalin E."/>
            <person name="Tice H."/>
            <person name="Bruce D."/>
            <person name="Goodwin L."/>
            <person name="Pitluck S."/>
            <person name="Chertkov O."/>
            <person name="Brettin T."/>
            <person name="Detter J.C."/>
            <person name="Han C."/>
            <person name="Kuske C.R."/>
            <person name="Schmutz J."/>
            <person name="Larimer F."/>
            <person name="Land M."/>
            <person name="Hauser L."/>
            <person name="Kyrpides N."/>
            <person name="Lykidis A."/>
            <person name="Emerson D."/>
            <person name="Richardson P."/>
        </authorList>
    </citation>
    <scope>NUCLEOTIDE SEQUENCE [LARGE SCALE GENOMIC DNA]</scope>
    <source>
        <strain evidence="3">ATCC 51168 / LMG 8142 / SP-6</strain>
    </source>
</reference>
<organism evidence="2 3">
    <name type="scientific">Leptothrix cholodnii (strain ATCC 51168 / LMG 8142 / SP-6)</name>
    <name type="common">Leptothrix discophora (strain SP-6)</name>
    <dbReference type="NCBI Taxonomy" id="395495"/>
    <lineage>
        <taxon>Bacteria</taxon>
        <taxon>Pseudomonadati</taxon>
        <taxon>Pseudomonadota</taxon>
        <taxon>Betaproteobacteria</taxon>
        <taxon>Burkholderiales</taxon>
        <taxon>Sphaerotilaceae</taxon>
        <taxon>Leptothrix</taxon>
    </lineage>
</organism>
<proteinExistence type="predicted"/>
<dbReference type="OrthoDB" id="9802649at2"/>
<evidence type="ECO:0000259" key="1">
    <source>
        <dbReference type="Pfam" id="PF00535"/>
    </source>
</evidence>